<comment type="caution">
    <text evidence="1">The sequence shown here is derived from an EMBL/GenBank/DDBJ whole genome shotgun (WGS) entry which is preliminary data.</text>
</comment>
<accession>A0A0A1AJF6</accession>
<dbReference type="AlphaFoldDB" id="A0A0A1AJF6"/>
<name>A0A0A1AJF6_ECOLX</name>
<dbReference type="EMBL" id="MTPS01000307">
    <property type="protein sequence ID" value="ONG33291.1"/>
    <property type="molecule type" value="Genomic_DNA"/>
</dbReference>
<evidence type="ECO:0000313" key="2">
    <source>
        <dbReference type="Proteomes" id="UP000188967"/>
    </source>
</evidence>
<protein>
    <submittedName>
        <fullName evidence="1">Uncharacterized protein</fullName>
    </submittedName>
</protein>
<proteinExistence type="predicted"/>
<organism evidence="1 2">
    <name type="scientific">Escherichia coli</name>
    <dbReference type="NCBI Taxonomy" id="562"/>
    <lineage>
        <taxon>Bacteria</taxon>
        <taxon>Pseudomonadati</taxon>
        <taxon>Pseudomonadota</taxon>
        <taxon>Gammaproteobacteria</taxon>
        <taxon>Enterobacterales</taxon>
        <taxon>Enterobacteriaceae</taxon>
        <taxon>Escherichia</taxon>
    </lineage>
</organism>
<reference evidence="1 2" key="1">
    <citation type="submission" date="2017-01" db="EMBL/GenBank/DDBJ databases">
        <title>Draft genome sequence of an E. coli strain isolated from human, in Amazon, Brazil.</title>
        <authorList>
            <person name="Moura Q."/>
            <person name="Fernandes M.R."/>
            <person name="Cerdeira L."/>
            <person name="Vianello M."/>
            <person name="Souza T.A."/>
            <person name="Ienne S."/>
            <person name="Lincopan N."/>
        </authorList>
    </citation>
    <scope>NUCLEOTIDE SEQUENCE [LARGE SCALE GENOMIC DNA]</scope>
    <source>
        <strain evidence="1 2">ICBEcBL-II-13</strain>
    </source>
</reference>
<dbReference type="Proteomes" id="UP000188967">
    <property type="component" value="Unassembled WGS sequence"/>
</dbReference>
<evidence type="ECO:0000313" key="1">
    <source>
        <dbReference type="EMBL" id="ONG33291.1"/>
    </source>
</evidence>
<gene>
    <name evidence="1" type="ORF">BXT93_18020</name>
</gene>
<sequence length="102" mass="11381">MIAGRAGDASLNRRPHRCGSRYRAWSQQLQNDSPGIPQVIVIFDENMPMKCHFRHSSTRPSPNRRNACKTGKASAHAAGLCPFTSWLKFTGTLFSMAVYKLS</sequence>